<dbReference type="RefSeq" id="WP_210681865.1">
    <property type="nucleotide sequence ID" value="NZ_JAGMWN010000004.1"/>
</dbReference>
<dbReference type="InterPro" id="IPR009045">
    <property type="entry name" value="Zn_M74/Hedgehog-like"/>
</dbReference>
<feature type="region of interest" description="Disordered" evidence="1">
    <location>
        <begin position="49"/>
        <end position="69"/>
    </location>
</feature>
<evidence type="ECO:0000313" key="3">
    <source>
        <dbReference type="Proteomes" id="UP000672602"/>
    </source>
</evidence>
<dbReference type="Gene3D" id="3.30.1380.10">
    <property type="match status" value="1"/>
</dbReference>
<keyword evidence="3" id="KW-1185">Reference proteome</keyword>
<dbReference type="SUPFAM" id="SSF55166">
    <property type="entry name" value="Hedgehog/DD-peptidase"/>
    <property type="match status" value="1"/>
</dbReference>
<dbReference type="AlphaFoldDB" id="A0A8J7RZR1"/>
<evidence type="ECO:0000313" key="2">
    <source>
        <dbReference type="EMBL" id="MBP5857275.1"/>
    </source>
</evidence>
<organism evidence="2 3">
    <name type="scientific">Marivibrio halodurans</name>
    <dbReference type="NCBI Taxonomy" id="2039722"/>
    <lineage>
        <taxon>Bacteria</taxon>
        <taxon>Pseudomonadati</taxon>
        <taxon>Pseudomonadota</taxon>
        <taxon>Alphaproteobacteria</taxon>
        <taxon>Rhodospirillales</taxon>
        <taxon>Rhodospirillaceae</taxon>
        <taxon>Marivibrio</taxon>
    </lineage>
</organism>
<name>A0A8J7RZR1_9PROT</name>
<comment type="caution">
    <text evidence="2">The sequence shown here is derived from an EMBL/GenBank/DDBJ whole genome shotgun (WGS) entry which is preliminary data.</text>
</comment>
<proteinExistence type="predicted"/>
<reference evidence="2" key="1">
    <citation type="submission" date="2021-04" db="EMBL/GenBank/DDBJ databases">
        <authorList>
            <person name="Zhang D.-C."/>
        </authorList>
    </citation>
    <scope>NUCLEOTIDE SEQUENCE</scope>
    <source>
        <strain evidence="2">CGMCC 1.15697</strain>
    </source>
</reference>
<dbReference type="Proteomes" id="UP000672602">
    <property type="component" value="Unassembled WGS sequence"/>
</dbReference>
<sequence>MYRYSPTSEARLASCDERLQAIFREAIESCDITIICGHRGRAEQDELHRTGKSQLRWPDSKHNTSPSRAVDAAPYPIDWQDRERATLFAGFILGLARARGITLRWGGDWDRDWQVKDNNFDDLWHFELVEDEEG</sequence>
<protein>
    <recommendedName>
        <fullName evidence="4">Peptidase</fullName>
    </recommendedName>
</protein>
<accession>A0A8J7RZR1</accession>
<evidence type="ECO:0008006" key="4">
    <source>
        <dbReference type="Google" id="ProtNLM"/>
    </source>
</evidence>
<gene>
    <name evidence="2" type="ORF">KAJ83_09665</name>
</gene>
<dbReference type="EMBL" id="JAGMWN010000004">
    <property type="protein sequence ID" value="MBP5857275.1"/>
    <property type="molecule type" value="Genomic_DNA"/>
</dbReference>
<evidence type="ECO:0000256" key="1">
    <source>
        <dbReference type="SAM" id="MobiDB-lite"/>
    </source>
</evidence>